<keyword evidence="4 5" id="KW-0472">Membrane</keyword>
<evidence type="ECO:0000313" key="7">
    <source>
        <dbReference type="Proteomes" id="UP000266673"/>
    </source>
</evidence>
<dbReference type="Proteomes" id="UP000266673">
    <property type="component" value="Unassembled WGS sequence"/>
</dbReference>
<dbReference type="STRING" id="44941.A0A397UMH9"/>
<reference evidence="6 7" key="1">
    <citation type="submission" date="2018-06" db="EMBL/GenBank/DDBJ databases">
        <title>Comparative genomics reveals the genomic features of Rhizophagus irregularis, R. cerebriforme, R. diaphanum and Gigaspora rosea, and their symbiotic lifestyle signature.</title>
        <authorList>
            <person name="Morin E."/>
            <person name="San Clemente H."/>
            <person name="Chen E.C.H."/>
            <person name="De La Providencia I."/>
            <person name="Hainaut M."/>
            <person name="Kuo A."/>
            <person name="Kohler A."/>
            <person name="Murat C."/>
            <person name="Tang N."/>
            <person name="Roy S."/>
            <person name="Loubradou J."/>
            <person name="Henrissat B."/>
            <person name="Grigoriev I.V."/>
            <person name="Corradi N."/>
            <person name="Roux C."/>
            <person name="Martin F.M."/>
        </authorList>
    </citation>
    <scope>NUCLEOTIDE SEQUENCE [LARGE SCALE GENOMIC DNA]</scope>
    <source>
        <strain evidence="6 7">DAOM 194757</strain>
    </source>
</reference>
<dbReference type="GO" id="GO:0007189">
    <property type="term" value="P:adenylate cyclase-activating G protein-coupled receptor signaling pathway"/>
    <property type="evidence" value="ECO:0007669"/>
    <property type="project" value="TreeGrafter"/>
</dbReference>
<accession>A0A397UMH9</accession>
<dbReference type="Gene3D" id="1.20.1070.10">
    <property type="entry name" value="Rhodopsin 7-helix transmembrane proteins"/>
    <property type="match status" value="1"/>
</dbReference>
<feature type="transmembrane region" description="Helical" evidence="5">
    <location>
        <begin position="22"/>
        <end position="43"/>
    </location>
</feature>
<feature type="transmembrane region" description="Helical" evidence="5">
    <location>
        <begin position="129"/>
        <end position="151"/>
    </location>
</feature>
<protein>
    <recommendedName>
        <fullName evidence="8">G-protein coupled receptors family 2 profile 2 domain-containing protein</fullName>
    </recommendedName>
</protein>
<dbReference type="EMBL" id="QKWP01001260">
    <property type="protein sequence ID" value="RIB10357.1"/>
    <property type="molecule type" value="Genomic_DNA"/>
</dbReference>
<dbReference type="PANTHER" id="PTHR23112:SF0">
    <property type="entry name" value="TRANSMEMBRANE PROTEIN 116"/>
    <property type="match status" value="1"/>
</dbReference>
<organism evidence="6 7">
    <name type="scientific">Gigaspora rosea</name>
    <dbReference type="NCBI Taxonomy" id="44941"/>
    <lineage>
        <taxon>Eukaryota</taxon>
        <taxon>Fungi</taxon>
        <taxon>Fungi incertae sedis</taxon>
        <taxon>Mucoromycota</taxon>
        <taxon>Glomeromycotina</taxon>
        <taxon>Glomeromycetes</taxon>
        <taxon>Diversisporales</taxon>
        <taxon>Gigasporaceae</taxon>
        <taxon>Gigaspora</taxon>
    </lineage>
</organism>
<name>A0A397UMH9_9GLOM</name>
<comment type="subcellular location">
    <subcellularLocation>
        <location evidence="1">Membrane</location>
        <topology evidence="1">Multi-pass membrane protein</topology>
    </subcellularLocation>
</comment>
<evidence type="ECO:0008006" key="8">
    <source>
        <dbReference type="Google" id="ProtNLM"/>
    </source>
</evidence>
<dbReference type="AlphaFoldDB" id="A0A397UMH9"/>
<evidence type="ECO:0000256" key="5">
    <source>
        <dbReference type="SAM" id="Phobius"/>
    </source>
</evidence>
<keyword evidence="7" id="KW-1185">Reference proteome</keyword>
<feature type="transmembrane region" description="Helical" evidence="5">
    <location>
        <begin position="234"/>
        <end position="251"/>
    </location>
</feature>
<evidence type="ECO:0000256" key="1">
    <source>
        <dbReference type="ARBA" id="ARBA00004141"/>
    </source>
</evidence>
<feature type="transmembrane region" description="Helical" evidence="5">
    <location>
        <begin position="55"/>
        <end position="75"/>
    </location>
</feature>
<dbReference type="GO" id="GO:0005886">
    <property type="term" value="C:plasma membrane"/>
    <property type="evidence" value="ECO:0007669"/>
    <property type="project" value="TreeGrafter"/>
</dbReference>
<proteinExistence type="predicted"/>
<feature type="transmembrane region" description="Helical" evidence="5">
    <location>
        <begin position="171"/>
        <end position="197"/>
    </location>
</feature>
<gene>
    <name evidence="6" type="ORF">C2G38_196190</name>
</gene>
<evidence type="ECO:0000256" key="2">
    <source>
        <dbReference type="ARBA" id="ARBA00022692"/>
    </source>
</evidence>
<keyword evidence="3 5" id="KW-1133">Transmembrane helix</keyword>
<sequence length="319" mass="37129">MAFVIPVTEEQYSLIAKICTPLLVISLFSTSTLFTIFTLIRIYYPNLADRVSFRLTFAALFCDIGYSGHILYGLFWDKPSETSDSPCAYATWATVFFTLSSLFFIVCIVCNLHIIFVREYRIRYNFERYYFIISIFLALLISLLPLINNMYGYDTVELSCWYRDSGQLDNIIWQWATLFVWVIAAILYCAFVVTMVIRKLQSATKNGDHLDSSQVSDYPTLINKTLISSVVRRVIWYPLVPLAVQFFNSFAETYTYVHSEVNYKLLLLCDIGLSLQGINVLFLLFEHPLIILVYFSNVLHLRITEYLNIFPRYCCYSCF</sequence>
<keyword evidence="2 5" id="KW-0812">Transmembrane</keyword>
<dbReference type="OrthoDB" id="3251871at2759"/>
<evidence type="ECO:0000256" key="3">
    <source>
        <dbReference type="ARBA" id="ARBA00022989"/>
    </source>
</evidence>
<feature type="transmembrane region" description="Helical" evidence="5">
    <location>
        <begin position="95"/>
        <end position="117"/>
    </location>
</feature>
<dbReference type="PANTHER" id="PTHR23112">
    <property type="entry name" value="G PROTEIN-COUPLED RECEPTOR 157-RELATED"/>
    <property type="match status" value="1"/>
</dbReference>
<comment type="caution">
    <text evidence="6">The sequence shown here is derived from an EMBL/GenBank/DDBJ whole genome shotgun (WGS) entry which is preliminary data.</text>
</comment>
<dbReference type="GO" id="GO:0004930">
    <property type="term" value="F:G protein-coupled receptor activity"/>
    <property type="evidence" value="ECO:0007669"/>
    <property type="project" value="TreeGrafter"/>
</dbReference>
<evidence type="ECO:0000313" key="6">
    <source>
        <dbReference type="EMBL" id="RIB10357.1"/>
    </source>
</evidence>
<feature type="transmembrane region" description="Helical" evidence="5">
    <location>
        <begin position="271"/>
        <end position="295"/>
    </location>
</feature>
<evidence type="ECO:0000256" key="4">
    <source>
        <dbReference type="ARBA" id="ARBA00023136"/>
    </source>
</evidence>